<accession>A0A161WVA6</accession>
<dbReference type="Pfam" id="PF06180">
    <property type="entry name" value="CbiK"/>
    <property type="match status" value="1"/>
</dbReference>
<evidence type="ECO:0000313" key="4">
    <source>
        <dbReference type="Proteomes" id="UP000076603"/>
    </source>
</evidence>
<keyword evidence="2" id="KW-0170">Cobalt</keyword>
<dbReference type="GO" id="GO:0016852">
    <property type="term" value="F:sirohydrochlorin cobaltochelatase activity"/>
    <property type="evidence" value="ECO:0007669"/>
    <property type="project" value="UniProtKB-EC"/>
</dbReference>
<dbReference type="PIRSF" id="PIRSF033579">
    <property type="entry name" value="Anaer_Co_chel"/>
    <property type="match status" value="1"/>
</dbReference>
<reference evidence="3 4" key="1">
    <citation type="submission" date="2016-04" db="EMBL/GenBank/DDBJ databases">
        <title>Genome sequence of Clostridium magnum DSM 2767.</title>
        <authorList>
            <person name="Poehlein A."/>
            <person name="Uhlig R."/>
            <person name="Fischer R."/>
            <person name="Bahl H."/>
            <person name="Daniel R."/>
        </authorList>
    </citation>
    <scope>NUCLEOTIDE SEQUENCE [LARGE SCALE GENOMIC DNA]</scope>
    <source>
        <strain evidence="3 4">DSM 2767</strain>
    </source>
</reference>
<dbReference type="CDD" id="cd03412">
    <property type="entry name" value="CbiK_N"/>
    <property type="match status" value="1"/>
</dbReference>
<dbReference type="GO" id="GO:0019251">
    <property type="term" value="P:anaerobic cobalamin biosynthetic process"/>
    <property type="evidence" value="ECO:0007669"/>
    <property type="project" value="InterPro"/>
</dbReference>
<dbReference type="PANTHER" id="PTHR33542:SF3">
    <property type="entry name" value="SIROHYDROCHLORIN FERROCHELATASE, CHLOROPLASTIC"/>
    <property type="match status" value="1"/>
</dbReference>
<dbReference type="InterPro" id="IPR010388">
    <property type="entry name" value="Anaerobic_Co-chelatase"/>
</dbReference>
<organism evidence="3 4">
    <name type="scientific">Clostridium magnum DSM 2767</name>
    <dbReference type="NCBI Taxonomy" id="1121326"/>
    <lineage>
        <taxon>Bacteria</taxon>
        <taxon>Bacillati</taxon>
        <taxon>Bacillota</taxon>
        <taxon>Clostridia</taxon>
        <taxon>Eubacteriales</taxon>
        <taxon>Clostridiaceae</taxon>
        <taxon>Clostridium</taxon>
    </lineage>
</organism>
<feature type="binding site" evidence="2">
    <location>
        <position position="179"/>
    </location>
    <ligand>
        <name>Co(2+)</name>
        <dbReference type="ChEBI" id="CHEBI:48828"/>
    </ligand>
</feature>
<dbReference type="Gene3D" id="3.40.50.1400">
    <property type="match status" value="2"/>
</dbReference>
<dbReference type="Proteomes" id="UP000076603">
    <property type="component" value="Unassembled WGS sequence"/>
</dbReference>
<keyword evidence="4" id="KW-1185">Reference proteome</keyword>
<dbReference type="SUPFAM" id="SSF53800">
    <property type="entry name" value="Chelatase"/>
    <property type="match status" value="1"/>
</dbReference>
<feature type="binding site" evidence="2">
    <location>
        <position position="211"/>
    </location>
    <ligand>
        <name>Co(2+)</name>
        <dbReference type="ChEBI" id="CHEBI:48828"/>
    </ligand>
</feature>
<evidence type="ECO:0000256" key="1">
    <source>
        <dbReference type="PIRSR" id="PIRSR033579-1"/>
    </source>
</evidence>
<dbReference type="STRING" id="1121326.CLMAG_37290"/>
<comment type="caution">
    <text evidence="3">The sequence shown here is derived from an EMBL/GenBank/DDBJ whole genome shotgun (WGS) entry which is preliminary data.</text>
</comment>
<name>A0A161WVA6_9CLOT</name>
<sequence>MSEVKKGILVVSFGTSFFDTFKACIESTENRIKECFPEYEVRRAFTSYMILNKLKKEHNIHIDRTEEALEKMKQDGFTEVYVQPLHIMPGDEYDKIINGVNQYKECFDKLVLGRPILYREKDYTIAVEALKTQLPQMDERQAVVLMGHGSTHPANACYALLQSILNDNGLDNVYVATVEGYPMLENIIPKLKEKNIREVTLMPYMLVAGDHATNDMASDEEDSWKSQLENEDIKTNIYLHGLGENKAYQDIYVQHLRDCIDGNPLMID</sequence>
<keyword evidence="2" id="KW-0479">Metal-binding</keyword>
<dbReference type="InterPro" id="IPR050963">
    <property type="entry name" value="Sirohydro_Cobaltochel/CbiX"/>
</dbReference>
<protein>
    <submittedName>
        <fullName evidence="3">Sirohydrochlorin cobaltochelatase</fullName>
        <ecNumber evidence="3">4.99.1.3</ecNumber>
    </submittedName>
</protein>
<gene>
    <name evidence="3" type="primary">cbiK</name>
    <name evidence="3" type="ORF">CLMAG_37290</name>
</gene>
<dbReference type="GO" id="GO:0046872">
    <property type="term" value="F:metal ion binding"/>
    <property type="evidence" value="ECO:0007669"/>
    <property type="project" value="UniProtKB-KW"/>
</dbReference>
<dbReference type="PANTHER" id="PTHR33542">
    <property type="entry name" value="SIROHYDROCHLORIN FERROCHELATASE, CHLOROPLASTIC"/>
    <property type="match status" value="1"/>
</dbReference>
<feature type="active site" description="Proton acceptor" evidence="1">
    <location>
        <position position="148"/>
    </location>
</feature>
<dbReference type="CDD" id="cd03413">
    <property type="entry name" value="CbiK_C"/>
    <property type="match status" value="1"/>
</dbReference>
<evidence type="ECO:0000256" key="2">
    <source>
        <dbReference type="PIRSR" id="PIRSR033579-3"/>
    </source>
</evidence>
<dbReference type="RefSeq" id="WP_066625641.1">
    <property type="nucleotide sequence ID" value="NZ_FQXL01000013.1"/>
</dbReference>
<evidence type="ECO:0000313" key="3">
    <source>
        <dbReference type="EMBL" id="KZL90818.1"/>
    </source>
</evidence>
<dbReference type="EC" id="4.99.1.3" evidence="3"/>
<dbReference type="OrthoDB" id="9770331at2"/>
<dbReference type="AlphaFoldDB" id="A0A161WVA6"/>
<dbReference type="PATRIC" id="fig|1121326.3.peg.3773"/>
<feature type="binding site" evidence="2">
    <location>
        <position position="148"/>
    </location>
    <ligand>
        <name>Co(2+)</name>
        <dbReference type="ChEBI" id="CHEBI:48828"/>
    </ligand>
</feature>
<proteinExistence type="predicted"/>
<keyword evidence="3" id="KW-0456">Lyase</keyword>
<dbReference type="EMBL" id="LWAE01000004">
    <property type="protein sequence ID" value="KZL90818.1"/>
    <property type="molecule type" value="Genomic_DNA"/>
</dbReference>